<dbReference type="GO" id="GO:0005975">
    <property type="term" value="P:carbohydrate metabolic process"/>
    <property type="evidence" value="ECO:0007669"/>
    <property type="project" value="InterPro"/>
</dbReference>
<dbReference type="GO" id="GO:0016853">
    <property type="term" value="F:isomerase activity"/>
    <property type="evidence" value="ECO:0007669"/>
    <property type="project" value="InterPro"/>
</dbReference>
<dbReference type="AlphaFoldDB" id="A0A1G8IL11"/>
<proteinExistence type="predicted"/>
<dbReference type="Proteomes" id="UP000183255">
    <property type="component" value="Unassembled WGS sequence"/>
</dbReference>
<name>A0A1G8IL11_9CLOT</name>
<dbReference type="PANTHER" id="PTHR11122">
    <property type="entry name" value="APOSPORY-ASSOCIATED PROTEIN C-RELATED"/>
    <property type="match status" value="1"/>
</dbReference>
<evidence type="ECO:0000313" key="1">
    <source>
        <dbReference type="EMBL" id="SDI19604.1"/>
    </source>
</evidence>
<dbReference type="SUPFAM" id="SSF74650">
    <property type="entry name" value="Galactose mutarotase-like"/>
    <property type="match status" value="1"/>
</dbReference>
<dbReference type="InterPro" id="IPR008183">
    <property type="entry name" value="Aldose_1/G6P_1-epimerase"/>
</dbReference>
<dbReference type="CDD" id="cd09024">
    <property type="entry name" value="Aldose_epim_lacX"/>
    <property type="match status" value="1"/>
</dbReference>
<reference evidence="1 2" key="1">
    <citation type="submission" date="2016-10" db="EMBL/GenBank/DDBJ databases">
        <authorList>
            <person name="de Groot N.N."/>
        </authorList>
    </citation>
    <scope>NUCLEOTIDE SEQUENCE [LARGE SCALE GENOMIC DNA]</scope>
    <source>
        <strain evidence="1 2">CGMCC 1.5058</strain>
    </source>
</reference>
<dbReference type="EMBL" id="FNDZ01000001">
    <property type="protein sequence ID" value="SDI19604.1"/>
    <property type="molecule type" value="Genomic_DNA"/>
</dbReference>
<dbReference type="InterPro" id="IPR037481">
    <property type="entry name" value="LacX"/>
</dbReference>
<dbReference type="GO" id="GO:0030246">
    <property type="term" value="F:carbohydrate binding"/>
    <property type="evidence" value="ECO:0007669"/>
    <property type="project" value="InterPro"/>
</dbReference>
<dbReference type="InterPro" id="IPR014718">
    <property type="entry name" value="GH-type_carb-bd"/>
</dbReference>
<sequence length="289" mass="33756">MLELKNEHLTATFLTTGAELISLKDSKGTEYLMRDERYWGYTAPHLFPVIGMLQDSTLRHEGRNYPQKRHGFARNMEFQVASQKEDTLVFDLLSSEKTKSLYPFDFLFRVIYTLKNTALTISYQVENRSSEVMPYSVGAHPAFWVPFQKDEEFTDYALVFEKEEHLERVPINIETGLLKKPKTLFMEKASRIPLQKSLFKEDALIFQNLESSYVTLESSKNEGTVRFHFKEFPFLGIWTTDDDAPFLCLEPWAGHADYEGFQGDYLEKEDNVLLNQNESRTFSYTIEIR</sequence>
<dbReference type="RefSeq" id="WP_031574630.1">
    <property type="nucleotide sequence ID" value="NZ_FNDZ01000001.1"/>
</dbReference>
<dbReference type="Gene3D" id="2.70.98.10">
    <property type="match status" value="1"/>
</dbReference>
<dbReference type="PANTHER" id="PTHR11122:SF13">
    <property type="entry name" value="GLUCOSE-6-PHOSPHATE 1-EPIMERASE"/>
    <property type="match status" value="1"/>
</dbReference>
<dbReference type="Pfam" id="PF01263">
    <property type="entry name" value="Aldose_epim"/>
    <property type="match status" value="1"/>
</dbReference>
<protein>
    <submittedName>
        <fullName evidence="1">Galactose mutarotase</fullName>
    </submittedName>
</protein>
<organism evidence="1 2">
    <name type="scientific">Proteiniclasticum ruminis</name>
    <dbReference type="NCBI Taxonomy" id="398199"/>
    <lineage>
        <taxon>Bacteria</taxon>
        <taxon>Bacillati</taxon>
        <taxon>Bacillota</taxon>
        <taxon>Clostridia</taxon>
        <taxon>Eubacteriales</taxon>
        <taxon>Clostridiaceae</taxon>
        <taxon>Proteiniclasticum</taxon>
    </lineage>
</organism>
<gene>
    <name evidence="1" type="ORF">SAMN05421804_101918</name>
</gene>
<evidence type="ECO:0000313" key="2">
    <source>
        <dbReference type="Proteomes" id="UP000183255"/>
    </source>
</evidence>
<dbReference type="InterPro" id="IPR011013">
    <property type="entry name" value="Gal_mutarotase_sf_dom"/>
</dbReference>
<accession>A0A1G8IL11</accession>